<proteinExistence type="predicted"/>
<feature type="chain" id="PRO_5045542932" description="DUF4148 domain-containing protein" evidence="1">
    <location>
        <begin position="22"/>
        <end position="86"/>
    </location>
</feature>
<evidence type="ECO:0000313" key="2">
    <source>
        <dbReference type="EMBL" id="UOQ65469.1"/>
    </source>
</evidence>
<feature type="signal peptide" evidence="1">
    <location>
        <begin position="1"/>
        <end position="21"/>
    </location>
</feature>
<keyword evidence="1" id="KW-0732">Signal</keyword>
<dbReference type="RefSeq" id="WP_245119476.1">
    <property type="nucleotide sequence ID" value="NZ_CP095061.1"/>
</dbReference>
<dbReference type="EMBL" id="CP095061">
    <property type="protein sequence ID" value="UOQ65469.1"/>
    <property type="molecule type" value="Genomic_DNA"/>
</dbReference>
<evidence type="ECO:0000313" key="3">
    <source>
        <dbReference type="Proteomes" id="UP000830401"/>
    </source>
</evidence>
<reference evidence="2" key="1">
    <citation type="submission" date="2022-04" db="EMBL/GenBank/DDBJ databases">
        <title>Hymenobacter sp. isolated from the air.</title>
        <authorList>
            <person name="Won M."/>
            <person name="Lee C.-M."/>
            <person name="Woen H.-Y."/>
            <person name="Kwon S.-W."/>
        </authorList>
    </citation>
    <scope>NUCLEOTIDE SEQUENCE</scope>
    <source>
        <strain evidence="2">5420S-77</strain>
    </source>
</reference>
<keyword evidence="3" id="KW-1185">Reference proteome</keyword>
<accession>A0ABY4G4L7</accession>
<organism evidence="2 3">
    <name type="scientific">Hymenobacter volaticus</name>
    <dbReference type="NCBI Taxonomy" id="2932254"/>
    <lineage>
        <taxon>Bacteria</taxon>
        <taxon>Pseudomonadati</taxon>
        <taxon>Bacteroidota</taxon>
        <taxon>Cytophagia</taxon>
        <taxon>Cytophagales</taxon>
        <taxon>Hymenobacteraceae</taxon>
        <taxon>Hymenobacter</taxon>
    </lineage>
</organism>
<sequence>MKIRLMIGLAGLLLSSAPVLAQSDKNAASVTPTTLPGEENLSVQERAERDFLMPVRRKQAAAIKHVAEQEAAATQAATEMLARTPN</sequence>
<name>A0ABY4G4L7_9BACT</name>
<dbReference type="Proteomes" id="UP000830401">
    <property type="component" value="Chromosome"/>
</dbReference>
<gene>
    <name evidence="2" type="ORF">MUN86_18245</name>
</gene>
<protein>
    <recommendedName>
        <fullName evidence="4">DUF4148 domain-containing protein</fullName>
    </recommendedName>
</protein>
<evidence type="ECO:0000256" key="1">
    <source>
        <dbReference type="SAM" id="SignalP"/>
    </source>
</evidence>
<evidence type="ECO:0008006" key="4">
    <source>
        <dbReference type="Google" id="ProtNLM"/>
    </source>
</evidence>